<sequence length="271" mass="31341">MKAFGTHLYKHNFLQIYSMDWNRFFARLCLFLFACHHPALAAYSKLKDLDDISNSDHPYHPLSAGSTGESSSSTPKDTKSSFTGLFKKKLTIFNKSPKEKDEPLSAENDPRLDNWLHTTYGLQVAHLFLRQGKHIRLDPEPQFFINLANDKNAPVYKLVQKFNKEAATTRWKTRQETKKLIDDVMIQLKQLFQLPELDLAKKAELLACTKALAEITGASQRDPTRISRLERENLEYILAQWPEAFRQSSQPESFNNPKGIIPRLYKVWNRS</sequence>
<feature type="compositionally biased region" description="Low complexity" evidence="1">
    <location>
        <begin position="63"/>
        <end position="75"/>
    </location>
</feature>
<organism evidence="2 3">
    <name type="scientific">Puccinia coronata f. sp. avenae</name>
    <dbReference type="NCBI Taxonomy" id="200324"/>
    <lineage>
        <taxon>Eukaryota</taxon>
        <taxon>Fungi</taxon>
        <taxon>Dikarya</taxon>
        <taxon>Basidiomycota</taxon>
        <taxon>Pucciniomycotina</taxon>
        <taxon>Pucciniomycetes</taxon>
        <taxon>Pucciniales</taxon>
        <taxon>Pucciniaceae</taxon>
        <taxon>Puccinia</taxon>
    </lineage>
</organism>
<dbReference type="EMBL" id="PGCJ01000041">
    <property type="protein sequence ID" value="PLW54773.1"/>
    <property type="molecule type" value="Genomic_DNA"/>
</dbReference>
<accession>A0A2N5VXQ0</accession>
<proteinExistence type="predicted"/>
<keyword evidence="3" id="KW-1185">Reference proteome</keyword>
<gene>
    <name evidence="2" type="ORF">PCANC_03677</name>
</gene>
<dbReference type="Proteomes" id="UP000235388">
    <property type="component" value="Unassembled WGS sequence"/>
</dbReference>
<evidence type="ECO:0000313" key="3">
    <source>
        <dbReference type="Proteomes" id="UP000235388"/>
    </source>
</evidence>
<dbReference type="AlphaFoldDB" id="A0A2N5VXQ0"/>
<comment type="caution">
    <text evidence="2">The sequence shown here is derived from an EMBL/GenBank/DDBJ whole genome shotgun (WGS) entry which is preliminary data.</text>
</comment>
<feature type="region of interest" description="Disordered" evidence="1">
    <location>
        <begin position="60"/>
        <end position="80"/>
    </location>
</feature>
<name>A0A2N5VXQ0_9BASI</name>
<evidence type="ECO:0000256" key="1">
    <source>
        <dbReference type="SAM" id="MobiDB-lite"/>
    </source>
</evidence>
<protein>
    <submittedName>
        <fullName evidence="2">Uncharacterized protein</fullName>
    </submittedName>
</protein>
<evidence type="ECO:0000313" key="2">
    <source>
        <dbReference type="EMBL" id="PLW54773.1"/>
    </source>
</evidence>
<reference evidence="2 3" key="1">
    <citation type="submission" date="2017-11" db="EMBL/GenBank/DDBJ databases">
        <title>De novo assembly and phasing of dikaryotic genomes from two isolates of Puccinia coronata f. sp. avenae, the causal agent of oat crown rust.</title>
        <authorList>
            <person name="Miller M.E."/>
            <person name="Zhang Y."/>
            <person name="Omidvar V."/>
            <person name="Sperschneider J."/>
            <person name="Schwessinger B."/>
            <person name="Raley C."/>
            <person name="Palmer J.M."/>
            <person name="Garnica D."/>
            <person name="Upadhyaya N."/>
            <person name="Rathjen J."/>
            <person name="Taylor J.M."/>
            <person name="Park R.F."/>
            <person name="Dodds P.N."/>
            <person name="Hirsch C.D."/>
            <person name="Kianian S.F."/>
            <person name="Figueroa M."/>
        </authorList>
    </citation>
    <scope>NUCLEOTIDE SEQUENCE [LARGE SCALE GENOMIC DNA]</scope>
    <source>
        <strain evidence="2">12NC29</strain>
    </source>
</reference>